<dbReference type="FunFam" id="1.20.1070.10:FF:000010">
    <property type="entry name" value="Olfactory receptor"/>
    <property type="match status" value="1"/>
</dbReference>
<keyword evidence="2 14" id="KW-1003">Cell membrane</keyword>
<sequence>MLGNETRITEIILLGFGELTDFQILLFLVFLVIYIVSISGNILIFVIVIFSQHLHTPMYFFLGNISFLDICYTSNILPRMLLALLTGNKVISFSNCLMQWYLVGSLLVTECCLLCAMSYDRYLAVCKPLHYVTMMKTQTCVKLAVTSWINGFTVFMILLILLLQLNFCGPNEIDHYFCDYFPILKLSCSDTKMIIQFGYLVDAMFTIPPFFLTLTSYVYIIATILKIPSTTGKQKAFSTCSSHLIVVSVFYGSLIIVYMLPKNEGKHDVTKFYSLLYIVLPPLLNPFVYTLRNKEVKEGLKNVIGKIVCYKLIP</sequence>
<feature type="domain" description="G-protein coupled receptors family 1 profile" evidence="15">
    <location>
        <begin position="40"/>
        <end position="289"/>
    </location>
</feature>
<name>A0AA97K4S0_EUBMA</name>
<feature type="transmembrane region" description="Helical" evidence="14">
    <location>
        <begin position="97"/>
        <end position="119"/>
    </location>
</feature>
<evidence type="ECO:0000256" key="5">
    <source>
        <dbReference type="ARBA" id="ARBA00022725"/>
    </source>
</evidence>
<reference evidence="17" key="1">
    <citation type="submission" date="2025-08" db="UniProtKB">
        <authorList>
            <consortium name="RefSeq"/>
        </authorList>
    </citation>
    <scope>IDENTIFICATION</scope>
    <source>
        <tissue evidence="17">Blood</tissue>
    </source>
</reference>
<feature type="transmembrane region" description="Helical" evidence="14">
    <location>
        <begin position="24"/>
        <end position="51"/>
    </location>
</feature>
<dbReference type="Pfam" id="PF13853">
    <property type="entry name" value="7tm_4"/>
    <property type="match status" value="1"/>
</dbReference>
<gene>
    <name evidence="17" type="primary">LOC129339190</name>
</gene>
<evidence type="ECO:0000256" key="3">
    <source>
        <dbReference type="ARBA" id="ARBA00022606"/>
    </source>
</evidence>
<dbReference type="Gene3D" id="1.20.1070.10">
    <property type="entry name" value="Rhodopsin 7-helix transmembrane proteins"/>
    <property type="match status" value="1"/>
</dbReference>
<keyword evidence="9" id="KW-1015">Disulfide bond</keyword>
<evidence type="ECO:0000256" key="11">
    <source>
        <dbReference type="ARBA" id="ARBA00023180"/>
    </source>
</evidence>
<evidence type="ECO:0000313" key="17">
    <source>
        <dbReference type="RefSeq" id="XP_054849765.1"/>
    </source>
</evidence>
<evidence type="ECO:0000256" key="4">
    <source>
        <dbReference type="ARBA" id="ARBA00022692"/>
    </source>
</evidence>
<comment type="subcellular location">
    <subcellularLocation>
        <location evidence="1 14">Cell membrane</location>
        <topology evidence="1 14">Multi-pass membrane protein</topology>
    </subcellularLocation>
</comment>
<evidence type="ECO:0000256" key="7">
    <source>
        <dbReference type="ARBA" id="ARBA00023040"/>
    </source>
</evidence>
<dbReference type="Proteomes" id="UP001190640">
    <property type="component" value="Chromosome 12"/>
</dbReference>
<dbReference type="PRINTS" id="PR00245">
    <property type="entry name" value="OLFACTORYR"/>
</dbReference>
<feature type="transmembrane region" description="Helical" evidence="14">
    <location>
        <begin position="272"/>
        <end position="291"/>
    </location>
</feature>
<comment type="similarity">
    <text evidence="13">Belongs to the G-protein coupled receptor 1 family.</text>
</comment>
<dbReference type="SUPFAM" id="SSF81321">
    <property type="entry name" value="Family A G protein-coupled receptor-like"/>
    <property type="match status" value="1"/>
</dbReference>
<dbReference type="PROSITE" id="PS00237">
    <property type="entry name" value="G_PROTEIN_RECEP_F1_1"/>
    <property type="match status" value="1"/>
</dbReference>
<dbReference type="RefSeq" id="XP_054849765.1">
    <property type="nucleotide sequence ID" value="XM_054993790.1"/>
</dbReference>
<dbReference type="GO" id="GO:0004984">
    <property type="term" value="F:olfactory receptor activity"/>
    <property type="evidence" value="ECO:0007669"/>
    <property type="project" value="InterPro"/>
</dbReference>
<dbReference type="PANTHER" id="PTHR24242:SF253">
    <property type="entry name" value="OLFACTORY RECEPTOR-RELATED"/>
    <property type="match status" value="1"/>
</dbReference>
<feature type="transmembrane region" description="Helical" evidence="14">
    <location>
        <begin position="203"/>
        <end position="225"/>
    </location>
</feature>
<dbReference type="InterPro" id="IPR050939">
    <property type="entry name" value="Olfactory_GPCR1"/>
</dbReference>
<feature type="transmembrane region" description="Helical" evidence="14">
    <location>
        <begin position="237"/>
        <end position="260"/>
    </location>
</feature>
<evidence type="ECO:0000313" key="16">
    <source>
        <dbReference type="Proteomes" id="UP001190640"/>
    </source>
</evidence>
<dbReference type="PANTHER" id="PTHR24242">
    <property type="entry name" value="G-PROTEIN COUPLED RECEPTOR"/>
    <property type="match status" value="1"/>
</dbReference>
<accession>A0AA97K4S0</accession>
<evidence type="ECO:0000259" key="15">
    <source>
        <dbReference type="PROSITE" id="PS50262"/>
    </source>
</evidence>
<dbReference type="GO" id="GO:0004930">
    <property type="term" value="F:G protein-coupled receptor activity"/>
    <property type="evidence" value="ECO:0007669"/>
    <property type="project" value="UniProtKB-KW"/>
</dbReference>
<dbReference type="InterPro" id="IPR000725">
    <property type="entry name" value="Olfact_rcpt"/>
</dbReference>
<dbReference type="PRINTS" id="PR00237">
    <property type="entry name" value="GPCRRHODOPSN"/>
</dbReference>
<evidence type="ECO:0000256" key="2">
    <source>
        <dbReference type="ARBA" id="ARBA00022475"/>
    </source>
</evidence>
<keyword evidence="8 14" id="KW-0472">Membrane</keyword>
<evidence type="ECO:0000256" key="12">
    <source>
        <dbReference type="ARBA" id="ARBA00023224"/>
    </source>
</evidence>
<evidence type="ECO:0000256" key="13">
    <source>
        <dbReference type="RuleBase" id="RU000688"/>
    </source>
</evidence>
<evidence type="ECO:0000256" key="6">
    <source>
        <dbReference type="ARBA" id="ARBA00022989"/>
    </source>
</evidence>
<dbReference type="GeneID" id="129339190"/>
<dbReference type="PROSITE" id="PS50262">
    <property type="entry name" value="G_PROTEIN_RECEP_F1_2"/>
    <property type="match status" value="1"/>
</dbReference>
<keyword evidence="5 14" id="KW-0552">Olfaction</keyword>
<dbReference type="InterPro" id="IPR017452">
    <property type="entry name" value="GPCR_Rhodpsn_7TM"/>
</dbReference>
<keyword evidence="12 13" id="KW-0807">Transducer</keyword>
<dbReference type="KEGG" id="emc:129339190"/>
<keyword evidence="11" id="KW-0325">Glycoprotein</keyword>
<feature type="transmembrane region" description="Helical" evidence="14">
    <location>
        <begin position="140"/>
        <end position="163"/>
    </location>
</feature>
<protein>
    <recommendedName>
        <fullName evidence="14">Olfactory receptor</fullName>
    </recommendedName>
</protein>
<dbReference type="CDD" id="cd15911">
    <property type="entry name" value="7tmA_OR11A-like"/>
    <property type="match status" value="1"/>
</dbReference>
<evidence type="ECO:0000256" key="1">
    <source>
        <dbReference type="ARBA" id="ARBA00004651"/>
    </source>
</evidence>
<keyword evidence="6 14" id="KW-1133">Transmembrane helix</keyword>
<dbReference type="GO" id="GO:0005886">
    <property type="term" value="C:plasma membrane"/>
    <property type="evidence" value="ECO:0007669"/>
    <property type="project" value="UniProtKB-SubCell"/>
</dbReference>
<keyword evidence="16" id="KW-1185">Reference proteome</keyword>
<proteinExistence type="inferred from homology"/>
<organism evidence="16 17">
    <name type="scientific">Eublepharis macularius</name>
    <name type="common">Leopard gecko</name>
    <name type="synonym">Cyrtodactylus macularius</name>
    <dbReference type="NCBI Taxonomy" id="481883"/>
    <lineage>
        <taxon>Eukaryota</taxon>
        <taxon>Metazoa</taxon>
        <taxon>Chordata</taxon>
        <taxon>Craniata</taxon>
        <taxon>Vertebrata</taxon>
        <taxon>Euteleostomi</taxon>
        <taxon>Lepidosauria</taxon>
        <taxon>Squamata</taxon>
        <taxon>Bifurcata</taxon>
        <taxon>Gekkota</taxon>
        <taxon>Eublepharidae</taxon>
        <taxon>Eublepharinae</taxon>
        <taxon>Eublepharis</taxon>
    </lineage>
</organism>
<keyword evidence="4 13" id="KW-0812">Transmembrane</keyword>
<feature type="transmembrane region" description="Helical" evidence="14">
    <location>
        <begin position="58"/>
        <end position="77"/>
    </location>
</feature>
<keyword evidence="3 14" id="KW-0716">Sensory transduction</keyword>
<evidence type="ECO:0000256" key="8">
    <source>
        <dbReference type="ARBA" id="ARBA00023136"/>
    </source>
</evidence>
<keyword evidence="10 13" id="KW-0675">Receptor</keyword>
<dbReference type="AlphaFoldDB" id="A0AA97K4S0"/>
<evidence type="ECO:0000256" key="10">
    <source>
        <dbReference type="ARBA" id="ARBA00023170"/>
    </source>
</evidence>
<keyword evidence="7 13" id="KW-0297">G-protein coupled receptor</keyword>
<evidence type="ECO:0000256" key="9">
    <source>
        <dbReference type="ARBA" id="ARBA00023157"/>
    </source>
</evidence>
<dbReference type="InterPro" id="IPR000276">
    <property type="entry name" value="GPCR_Rhodpsn"/>
</dbReference>
<evidence type="ECO:0000256" key="14">
    <source>
        <dbReference type="RuleBase" id="RU363047"/>
    </source>
</evidence>